<dbReference type="EMBL" id="RCZA01000013">
    <property type="protein sequence ID" value="TPG77954.1"/>
    <property type="molecule type" value="Genomic_DNA"/>
</dbReference>
<reference evidence="2 3" key="1">
    <citation type="journal article" date="2019" name="Environ. Microbiol.">
        <title>Species interactions and distinct microbial communities in high Arctic permafrost affected cryosols are associated with the CH4 and CO2 gas fluxes.</title>
        <authorList>
            <person name="Altshuler I."/>
            <person name="Hamel J."/>
            <person name="Turney S."/>
            <person name="Magnuson E."/>
            <person name="Levesque R."/>
            <person name="Greer C."/>
            <person name="Whyte L.G."/>
        </authorList>
    </citation>
    <scope>NUCLEOTIDE SEQUENCE [LARGE SCALE GENOMIC DNA]</scope>
    <source>
        <strain evidence="2 3">OWC5</strain>
    </source>
</reference>
<keyword evidence="1" id="KW-0812">Transmembrane</keyword>
<gene>
    <name evidence="2" type="ORF">EAH74_27015</name>
</gene>
<name>A0A502HW61_9PSED</name>
<evidence type="ECO:0000313" key="3">
    <source>
        <dbReference type="Proteomes" id="UP000320914"/>
    </source>
</evidence>
<feature type="transmembrane region" description="Helical" evidence="1">
    <location>
        <begin position="27"/>
        <end position="50"/>
    </location>
</feature>
<organism evidence="2 3">
    <name type="scientific">Pseudomonas mandelii</name>
    <dbReference type="NCBI Taxonomy" id="75612"/>
    <lineage>
        <taxon>Bacteria</taxon>
        <taxon>Pseudomonadati</taxon>
        <taxon>Pseudomonadota</taxon>
        <taxon>Gammaproteobacteria</taxon>
        <taxon>Pseudomonadales</taxon>
        <taxon>Pseudomonadaceae</taxon>
        <taxon>Pseudomonas</taxon>
    </lineage>
</organism>
<sequence length="73" mass="8200">MSNWVHAWDDSVIDRNAGSERIQSYDLFSISSVLIIGVGLYVGIYGWIYLNARVRSIASPMDLPLQNRTPTPC</sequence>
<dbReference type="Proteomes" id="UP000320914">
    <property type="component" value="Unassembled WGS sequence"/>
</dbReference>
<comment type="caution">
    <text evidence="2">The sequence shown here is derived from an EMBL/GenBank/DDBJ whole genome shotgun (WGS) entry which is preliminary data.</text>
</comment>
<keyword evidence="1" id="KW-0472">Membrane</keyword>
<keyword evidence="1" id="KW-1133">Transmembrane helix</keyword>
<evidence type="ECO:0000256" key="1">
    <source>
        <dbReference type="SAM" id="Phobius"/>
    </source>
</evidence>
<accession>A0A502HW61</accession>
<proteinExistence type="predicted"/>
<protein>
    <submittedName>
        <fullName evidence="2">Uncharacterized protein</fullName>
    </submittedName>
</protein>
<evidence type="ECO:0000313" key="2">
    <source>
        <dbReference type="EMBL" id="TPG77954.1"/>
    </source>
</evidence>
<dbReference type="AlphaFoldDB" id="A0A502HW61"/>